<feature type="compositionally biased region" description="Basic and acidic residues" evidence="1">
    <location>
        <begin position="34"/>
        <end position="43"/>
    </location>
</feature>
<feature type="compositionally biased region" description="Polar residues" evidence="1">
    <location>
        <begin position="10"/>
        <end position="31"/>
    </location>
</feature>
<feature type="compositionally biased region" description="Polar residues" evidence="1">
    <location>
        <begin position="44"/>
        <end position="68"/>
    </location>
</feature>
<dbReference type="AlphaFoldDB" id="A0A9X0B4M7"/>
<reference evidence="2" key="2">
    <citation type="journal article" date="2023" name="IMA Fungus">
        <title>Comparative genomic study of the Penicillium genus elucidates a diverse pangenome and 15 lateral gene transfer events.</title>
        <authorList>
            <person name="Petersen C."/>
            <person name="Sorensen T."/>
            <person name="Nielsen M.R."/>
            <person name="Sondergaard T.E."/>
            <person name="Sorensen J.L."/>
            <person name="Fitzpatrick D.A."/>
            <person name="Frisvad J.C."/>
            <person name="Nielsen K.L."/>
        </authorList>
    </citation>
    <scope>NUCLEOTIDE SEQUENCE</scope>
    <source>
        <strain evidence="2">IBT 29677</strain>
    </source>
</reference>
<dbReference type="EMBL" id="JAPZBU010000009">
    <property type="protein sequence ID" value="KAJ5387906.1"/>
    <property type="molecule type" value="Genomic_DNA"/>
</dbReference>
<reference evidence="2" key="1">
    <citation type="submission" date="2022-12" db="EMBL/GenBank/DDBJ databases">
        <authorList>
            <person name="Petersen C."/>
        </authorList>
    </citation>
    <scope>NUCLEOTIDE SEQUENCE</scope>
    <source>
        <strain evidence="2">IBT 29677</strain>
    </source>
</reference>
<keyword evidence="3" id="KW-1185">Reference proteome</keyword>
<evidence type="ECO:0000313" key="2">
    <source>
        <dbReference type="EMBL" id="KAJ5387906.1"/>
    </source>
</evidence>
<accession>A0A9X0B4M7</accession>
<evidence type="ECO:0000313" key="3">
    <source>
        <dbReference type="Proteomes" id="UP001147747"/>
    </source>
</evidence>
<proteinExistence type="predicted"/>
<organism evidence="2 3">
    <name type="scientific">Penicillium cosmopolitanum</name>
    <dbReference type="NCBI Taxonomy" id="1131564"/>
    <lineage>
        <taxon>Eukaryota</taxon>
        <taxon>Fungi</taxon>
        <taxon>Dikarya</taxon>
        <taxon>Ascomycota</taxon>
        <taxon>Pezizomycotina</taxon>
        <taxon>Eurotiomycetes</taxon>
        <taxon>Eurotiomycetidae</taxon>
        <taxon>Eurotiales</taxon>
        <taxon>Aspergillaceae</taxon>
        <taxon>Penicillium</taxon>
    </lineage>
</organism>
<dbReference type="GeneID" id="81374064"/>
<evidence type="ECO:0000256" key="1">
    <source>
        <dbReference type="SAM" id="MobiDB-lite"/>
    </source>
</evidence>
<comment type="caution">
    <text evidence="2">The sequence shown here is derived from an EMBL/GenBank/DDBJ whole genome shotgun (WGS) entry which is preliminary data.</text>
</comment>
<feature type="region of interest" description="Disordered" evidence="1">
    <location>
        <begin position="1"/>
        <end position="85"/>
    </location>
</feature>
<protein>
    <submittedName>
        <fullName evidence="2">Uncharacterized protein</fullName>
    </submittedName>
</protein>
<name>A0A9X0B4M7_9EURO</name>
<dbReference type="Proteomes" id="UP001147747">
    <property type="component" value="Unassembled WGS sequence"/>
</dbReference>
<dbReference type="RefSeq" id="XP_056485704.1">
    <property type="nucleotide sequence ID" value="XM_056635084.1"/>
</dbReference>
<gene>
    <name evidence="2" type="ORF">N7509_010447</name>
</gene>
<sequence>MNDQMPPPSATLQGNSERLLQSSVEWGQSPRNGHRIDQSDRTRYSTQDTDIMHSTLNGSHDTILSPSNAAGRDAQTVEGSPIKQS</sequence>